<evidence type="ECO:0000256" key="1">
    <source>
        <dbReference type="SAM" id="MobiDB-lite"/>
    </source>
</evidence>
<dbReference type="AlphaFoldDB" id="A0A2U1CV08"/>
<evidence type="ECO:0000313" key="3">
    <source>
        <dbReference type="Proteomes" id="UP000245887"/>
    </source>
</evidence>
<name>A0A2U1CV08_9GAMM</name>
<protein>
    <submittedName>
        <fullName evidence="2">PilZ domain-containing protein</fullName>
    </submittedName>
</protein>
<dbReference type="RefSeq" id="WP_116919416.1">
    <property type="nucleotide sequence ID" value="NZ_QEKQ01000007.1"/>
</dbReference>
<dbReference type="Proteomes" id="UP000245887">
    <property type="component" value="Unassembled WGS sequence"/>
</dbReference>
<accession>A0A2U1CV08</accession>
<organism evidence="2 3">
    <name type="scientific">Tamilnaduibacter salinus</name>
    <dbReference type="NCBI Taxonomy" id="1484056"/>
    <lineage>
        <taxon>Bacteria</taxon>
        <taxon>Pseudomonadati</taxon>
        <taxon>Pseudomonadota</taxon>
        <taxon>Gammaproteobacteria</taxon>
        <taxon>Pseudomonadales</taxon>
        <taxon>Marinobacteraceae</taxon>
        <taxon>Tamilnaduibacter</taxon>
    </lineage>
</organism>
<evidence type="ECO:0000313" key="2">
    <source>
        <dbReference type="EMBL" id="PVY75330.1"/>
    </source>
</evidence>
<feature type="region of interest" description="Disordered" evidence="1">
    <location>
        <begin position="183"/>
        <end position="215"/>
    </location>
</feature>
<proteinExistence type="predicted"/>
<gene>
    <name evidence="2" type="ORF">C8D92_10747</name>
</gene>
<reference evidence="2 3" key="1">
    <citation type="submission" date="2018-04" db="EMBL/GenBank/DDBJ databases">
        <title>Genomic Encyclopedia of Type Strains, Phase IV (KMG-IV): sequencing the most valuable type-strain genomes for metagenomic binning, comparative biology and taxonomic classification.</title>
        <authorList>
            <person name="Goeker M."/>
        </authorList>
    </citation>
    <scope>NUCLEOTIDE SEQUENCE [LARGE SCALE GENOMIC DNA]</scope>
    <source>
        <strain evidence="2 3">DSM 28688</strain>
    </source>
</reference>
<sequence>MEPRGEQDRRQFYRITDQVGLELKKLTGDETLPADPFGDGHLSALMDELQRLDHDIRGNLATLAERDRLVASLIKSLNSRVDALARIMTFEQNPLQPEQWATVTLSEGGVAFPSEDSELVPGRRVAMRLTLPPALFRPSGILDIVSESRDANGLRILHGEFVSLDEGPRQQIARHVMQWQIRRRQQQQSEQAIPGTGTETGSAKRPDLNHNQANQ</sequence>
<dbReference type="OrthoDB" id="6365490at2"/>
<dbReference type="EMBL" id="QEKQ01000007">
    <property type="protein sequence ID" value="PVY75330.1"/>
    <property type="molecule type" value="Genomic_DNA"/>
</dbReference>
<comment type="caution">
    <text evidence="2">The sequence shown here is derived from an EMBL/GenBank/DDBJ whole genome shotgun (WGS) entry which is preliminary data.</text>
</comment>